<protein>
    <recommendedName>
        <fullName evidence="2">KHDC4/BBP-like KH-domain type I domain-containing protein</fullName>
    </recommendedName>
</protein>
<comment type="caution">
    <text evidence="3">The sequence shown here is derived from an EMBL/GenBank/DDBJ whole genome shotgun (WGS) entry which is preliminary data.</text>
</comment>
<name>A0A812K0Z6_9DINO</name>
<dbReference type="AlphaFoldDB" id="A0A812K0Z6"/>
<sequence length="275" mass="29966">MACVDEFVTGARPSVDSIYPSYPTYPSLGLHGQPWDQPWVVTPYPVLPSRLNRLLYGSLTLSESVSENGSEDSGSFGSGDAGHMELNGSPSSHVTIMPPSGLSQDIDEVAKVYPVGQLASRGLPFLPSPSGFANEKIAPPPPPTPSSTKPQAAFRNFNFAVIFTGYDLEKHAAFELVPRLIGRNADNMKKIYKTGAGARVCGRGSGWKEVKSPHGNYERDEPLQLVVSCRSGEIREAASLVLIGVKALKPYMKSLCNPLYPYMQLHPGSRRQWCW</sequence>
<evidence type="ECO:0000313" key="3">
    <source>
        <dbReference type="EMBL" id="CAE7218052.1"/>
    </source>
</evidence>
<organism evidence="3 4">
    <name type="scientific">Symbiodinium natans</name>
    <dbReference type="NCBI Taxonomy" id="878477"/>
    <lineage>
        <taxon>Eukaryota</taxon>
        <taxon>Sar</taxon>
        <taxon>Alveolata</taxon>
        <taxon>Dinophyceae</taxon>
        <taxon>Suessiales</taxon>
        <taxon>Symbiodiniaceae</taxon>
        <taxon>Symbiodinium</taxon>
    </lineage>
</organism>
<evidence type="ECO:0000256" key="1">
    <source>
        <dbReference type="SAM" id="MobiDB-lite"/>
    </source>
</evidence>
<dbReference type="Pfam" id="PF22675">
    <property type="entry name" value="KH-I_KHDC4-BBP"/>
    <property type="match status" value="1"/>
</dbReference>
<evidence type="ECO:0000313" key="4">
    <source>
        <dbReference type="Proteomes" id="UP000604046"/>
    </source>
</evidence>
<dbReference type="GO" id="GO:0003723">
    <property type="term" value="F:RNA binding"/>
    <property type="evidence" value="ECO:0007669"/>
    <property type="project" value="InterPro"/>
</dbReference>
<feature type="compositionally biased region" description="Low complexity" evidence="1">
    <location>
        <begin position="66"/>
        <end position="75"/>
    </location>
</feature>
<dbReference type="Gene3D" id="3.30.1370.10">
    <property type="entry name" value="K Homology domain, type 1"/>
    <property type="match status" value="1"/>
</dbReference>
<feature type="region of interest" description="Disordered" evidence="1">
    <location>
        <begin position="64"/>
        <end position="85"/>
    </location>
</feature>
<dbReference type="Proteomes" id="UP000604046">
    <property type="component" value="Unassembled WGS sequence"/>
</dbReference>
<gene>
    <name evidence="3" type="ORF">SNAT2548_LOCUS7820</name>
</gene>
<dbReference type="InterPro" id="IPR036612">
    <property type="entry name" value="KH_dom_type_1_sf"/>
</dbReference>
<dbReference type="EMBL" id="CAJNDS010000557">
    <property type="protein sequence ID" value="CAE7218052.1"/>
    <property type="molecule type" value="Genomic_DNA"/>
</dbReference>
<accession>A0A812K0Z6</accession>
<keyword evidence="4" id="KW-1185">Reference proteome</keyword>
<dbReference type="InterPro" id="IPR055256">
    <property type="entry name" value="KH_1_KHDC4/BBP-like"/>
</dbReference>
<feature type="domain" description="KHDC4/BBP-like KH-domain type I" evidence="2">
    <location>
        <begin position="171"/>
        <end position="238"/>
    </location>
</feature>
<evidence type="ECO:0000259" key="2">
    <source>
        <dbReference type="Pfam" id="PF22675"/>
    </source>
</evidence>
<reference evidence="3" key="1">
    <citation type="submission" date="2021-02" db="EMBL/GenBank/DDBJ databases">
        <authorList>
            <person name="Dougan E. K."/>
            <person name="Rhodes N."/>
            <person name="Thang M."/>
            <person name="Chan C."/>
        </authorList>
    </citation>
    <scope>NUCLEOTIDE SEQUENCE</scope>
</reference>
<proteinExistence type="predicted"/>